<dbReference type="Gene3D" id="3.30.1220.10">
    <property type="entry name" value="CobW-like, C-terminal domain"/>
    <property type="match status" value="1"/>
</dbReference>
<dbReference type="SUPFAM" id="SSF52540">
    <property type="entry name" value="P-loop containing nucleoside triphosphate hydrolases"/>
    <property type="match status" value="1"/>
</dbReference>
<dbReference type="PANTHER" id="PTHR13748">
    <property type="entry name" value="COBW-RELATED"/>
    <property type="match status" value="1"/>
</dbReference>
<dbReference type="RefSeq" id="WP_183562574.1">
    <property type="nucleotide sequence ID" value="NZ_CBCSLB010000005.1"/>
</dbReference>
<accession>A0A7W5G9U2</accession>
<evidence type="ECO:0000256" key="2">
    <source>
        <dbReference type="ARBA" id="ARBA00022801"/>
    </source>
</evidence>
<dbReference type="Proteomes" id="UP000518605">
    <property type="component" value="Unassembled WGS sequence"/>
</dbReference>
<dbReference type="InterPro" id="IPR051316">
    <property type="entry name" value="Zinc-reg_GTPase_activator"/>
</dbReference>
<dbReference type="Gene3D" id="3.40.50.300">
    <property type="entry name" value="P-loop containing nucleotide triphosphate hydrolases"/>
    <property type="match status" value="1"/>
</dbReference>
<dbReference type="InterPro" id="IPR011629">
    <property type="entry name" value="CobW-like_C"/>
</dbReference>
<dbReference type="EMBL" id="JACHXW010000006">
    <property type="protein sequence ID" value="MBB3152544.1"/>
    <property type="molecule type" value="Genomic_DNA"/>
</dbReference>
<dbReference type="GO" id="GO:0000166">
    <property type="term" value="F:nucleotide binding"/>
    <property type="evidence" value="ECO:0007669"/>
    <property type="project" value="UniProtKB-KW"/>
</dbReference>
<comment type="similarity">
    <text evidence="4">Belongs to the SIMIBI class G3E GTPase family. ZNG1 subfamily.</text>
</comment>
<organism evidence="8 9">
    <name type="scientific">Paenibacillus endophyticus</name>
    <dbReference type="NCBI Taxonomy" id="1294268"/>
    <lineage>
        <taxon>Bacteria</taxon>
        <taxon>Bacillati</taxon>
        <taxon>Bacillota</taxon>
        <taxon>Bacilli</taxon>
        <taxon>Bacillales</taxon>
        <taxon>Paenibacillaceae</taxon>
        <taxon>Paenibacillus</taxon>
    </lineage>
</organism>
<name>A0A7W5G9U2_9BACL</name>
<feature type="domain" description="CobW C-terminal" evidence="7">
    <location>
        <begin position="270"/>
        <end position="357"/>
    </location>
</feature>
<dbReference type="Pfam" id="PF02492">
    <property type="entry name" value="cobW"/>
    <property type="match status" value="1"/>
</dbReference>
<dbReference type="GO" id="GO:0005737">
    <property type="term" value="C:cytoplasm"/>
    <property type="evidence" value="ECO:0007669"/>
    <property type="project" value="TreeGrafter"/>
</dbReference>
<evidence type="ECO:0000313" key="9">
    <source>
        <dbReference type="Proteomes" id="UP000518605"/>
    </source>
</evidence>
<dbReference type="SMART" id="SM00833">
    <property type="entry name" value="CobW_C"/>
    <property type="match status" value="1"/>
</dbReference>
<dbReference type="InterPro" id="IPR027417">
    <property type="entry name" value="P-loop_NTPase"/>
</dbReference>
<evidence type="ECO:0000313" key="8">
    <source>
        <dbReference type="EMBL" id="MBB3152544.1"/>
    </source>
</evidence>
<evidence type="ECO:0000259" key="7">
    <source>
        <dbReference type="SMART" id="SM00833"/>
    </source>
</evidence>
<dbReference type="InterPro" id="IPR003495">
    <property type="entry name" value="CobW/HypB/UreG_nucleotide-bd"/>
</dbReference>
<evidence type="ECO:0000256" key="6">
    <source>
        <dbReference type="SAM" id="MobiDB-lite"/>
    </source>
</evidence>
<protein>
    <submittedName>
        <fullName evidence="8">G3E family GTPase</fullName>
    </submittedName>
</protein>
<keyword evidence="3" id="KW-0143">Chaperone</keyword>
<dbReference type="GO" id="GO:0016787">
    <property type="term" value="F:hydrolase activity"/>
    <property type="evidence" value="ECO:0007669"/>
    <property type="project" value="UniProtKB-KW"/>
</dbReference>
<dbReference type="SUPFAM" id="SSF90002">
    <property type="entry name" value="Hypothetical protein YjiA, C-terminal domain"/>
    <property type="match status" value="1"/>
</dbReference>
<evidence type="ECO:0000256" key="3">
    <source>
        <dbReference type="ARBA" id="ARBA00023186"/>
    </source>
</evidence>
<keyword evidence="1" id="KW-0547">Nucleotide-binding</keyword>
<sequence>MRKHEKHIPIHLLSGFLGSGKTTLLRRLLDYYTAQGKKPAVIMNELGDINLDGQLVGDEVPMAEMLSGCICCTMRGDLGVEISMLVKEHQPDVIFIESTGAANPMETLDGVTEAAMYQAIDLRSVVTVVDGPELLARSRDGKGRTFKLMLEQIRCATVLLINKVDRLEPEQLVEAQQQLRELNAHAQIIATVRCAIDDWSWLEAADHSSAPPSNHMVEGTTINEGAACSVNGCTADHHHAGHQADHHADHHHADGHQPDHHDQHHSHDHVMVVTYYWQKPVNSEAFEALLQRLPANIYRAKGIVTFTDAPSRFLFQYAYKESDFMRIDPQGHVNDVAVFIGEHFSKEWLLNELKQLEQEAASTPGGLL</sequence>
<evidence type="ECO:0000256" key="4">
    <source>
        <dbReference type="ARBA" id="ARBA00034320"/>
    </source>
</evidence>
<dbReference type="InterPro" id="IPR036627">
    <property type="entry name" value="CobW-likC_sf"/>
</dbReference>
<dbReference type="CDD" id="cd03112">
    <property type="entry name" value="CobW-like"/>
    <property type="match status" value="1"/>
</dbReference>
<keyword evidence="9" id="KW-1185">Reference proteome</keyword>
<dbReference type="Pfam" id="PF07683">
    <property type="entry name" value="CobW_C"/>
    <property type="match status" value="1"/>
</dbReference>
<dbReference type="PANTHER" id="PTHR13748:SF62">
    <property type="entry name" value="COBW DOMAIN-CONTAINING PROTEIN"/>
    <property type="match status" value="1"/>
</dbReference>
<proteinExistence type="inferred from homology"/>
<keyword evidence="2" id="KW-0378">Hydrolase</keyword>
<evidence type="ECO:0000256" key="5">
    <source>
        <dbReference type="ARBA" id="ARBA00049117"/>
    </source>
</evidence>
<comment type="catalytic activity">
    <reaction evidence="5">
        <text>GTP + H2O = GDP + phosphate + H(+)</text>
        <dbReference type="Rhea" id="RHEA:19669"/>
        <dbReference type="ChEBI" id="CHEBI:15377"/>
        <dbReference type="ChEBI" id="CHEBI:15378"/>
        <dbReference type="ChEBI" id="CHEBI:37565"/>
        <dbReference type="ChEBI" id="CHEBI:43474"/>
        <dbReference type="ChEBI" id="CHEBI:58189"/>
    </reaction>
    <physiologicalReaction direction="left-to-right" evidence="5">
        <dbReference type="Rhea" id="RHEA:19670"/>
    </physiologicalReaction>
</comment>
<feature type="compositionally biased region" description="Basic and acidic residues" evidence="6">
    <location>
        <begin position="238"/>
        <end position="262"/>
    </location>
</feature>
<gene>
    <name evidence="8" type="ORF">FHS16_002594</name>
</gene>
<reference evidence="8 9" key="1">
    <citation type="submission" date="2020-08" db="EMBL/GenBank/DDBJ databases">
        <title>Genomic Encyclopedia of Type Strains, Phase III (KMG-III): the genomes of soil and plant-associated and newly described type strains.</title>
        <authorList>
            <person name="Whitman W."/>
        </authorList>
    </citation>
    <scope>NUCLEOTIDE SEQUENCE [LARGE SCALE GENOMIC DNA]</scope>
    <source>
        <strain evidence="8 9">CECT 8234</strain>
    </source>
</reference>
<evidence type="ECO:0000256" key="1">
    <source>
        <dbReference type="ARBA" id="ARBA00022741"/>
    </source>
</evidence>
<comment type="caution">
    <text evidence="8">The sequence shown here is derived from an EMBL/GenBank/DDBJ whole genome shotgun (WGS) entry which is preliminary data.</text>
</comment>
<feature type="region of interest" description="Disordered" evidence="6">
    <location>
        <begin position="238"/>
        <end position="265"/>
    </location>
</feature>
<dbReference type="AlphaFoldDB" id="A0A7W5G9U2"/>